<keyword evidence="3" id="KW-0597">Phosphoprotein</keyword>
<proteinExistence type="inferred from homology"/>
<dbReference type="Gene3D" id="3.40.50.790">
    <property type="match status" value="1"/>
</dbReference>
<evidence type="ECO:0000256" key="4">
    <source>
        <dbReference type="ARBA" id="ARBA00022843"/>
    </source>
</evidence>
<dbReference type="FunFam" id="3.40.50.790:FF:000004">
    <property type="entry name" value="Ribosomal L1 domain-containing 1-like 1"/>
    <property type="match status" value="1"/>
</dbReference>
<evidence type="ECO:0000256" key="2">
    <source>
        <dbReference type="ARBA" id="ARBA00022499"/>
    </source>
</evidence>
<evidence type="ECO:0000256" key="5">
    <source>
        <dbReference type="ARBA" id="ARBA00022990"/>
    </source>
</evidence>
<evidence type="ECO:0000313" key="11">
    <source>
        <dbReference type="EMBL" id="KIK27530.1"/>
    </source>
</evidence>
<dbReference type="GO" id="GO:0003723">
    <property type="term" value="F:RNA binding"/>
    <property type="evidence" value="ECO:0007669"/>
    <property type="project" value="InterPro"/>
</dbReference>
<dbReference type="EMBL" id="KN833696">
    <property type="protein sequence ID" value="KIK27530.1"/>
    <property type="molecule type" value="Genomic_DNA"/>
</dbReference>
<keyword evidence="5" id="KW-0007">Acetylation</keyword>
<comment type="subcellular location">
    <subcellularLocation>
        <location evidence="1">Nucleus</location>
        <location evidence="1">Nucleolus</location>
    </subcellularLocation>
</comment>
<dbReference type="PANTHER" id="PTHR23105">
    <property type="entry name" value="RIBOSOMAL PROTEIN L7AE FAMILY MEMBER"/>
    <property type="match status" value="1"/>
</dbReference>
<evidence type="ECO:0000256" key="1">
    <source>
        <dbReference type="ARBA" id="ARBA00004604"/>
    </source>
</evidence>
<dbReference type="CDD" id="cd00403">
    <property type="entry name" value="Ribosomal_L1"/>
    <property type="match status" value="1"/>
</dbReference>
<accession>A0A0C9YR70</accession>
<dbReference type="InterPro" id="IPR050257">
    <property type="entry name" value="eL8/uL1-like"/>
</dbReference>
<dbReference type="AlphaFoldDB" id="A0A0C9YR70"/>
<feature type="non-terminal residue" evidence="11">
    <location>
        <position position="263"/>
    </location>
</feature>
<evidence type="ECO:0000256" key="7">
    <source>
        <dbReference type="ARBA" id="ARBA00023242"/>
    </source>
</evidence>
<dbReference type="InterPro" id="IPR016095">
    <property type="entry name" value="Ribosomal_uL1_3-a/b-sand"/>
</dbReference>
<dbReference type="HOGENOM" id="CLU_026457_0_2_1"/>
<reference evidence="11 12" key="1">
    <citation type="submission" date="2014-04" db="EMBL/GenBank/DDBJ databases">
        <authorList>
            <consortium name="DOE Joint Genome Institute"/>
            <person name="Kuo A."/>
            <person name="Kohler A."/>
            <person name="Costa M.D."/>
            <person name="Nagy L.G."/>
            <person name="Floudas D."/>
            <person name="Copeland A."/>
            <person name="Barry K.W."/>
            <person name="Cichocki N."/>
            <person name="Veneault-Fourrey C."/>
            <person name="LaButti K."/>
            <person name="Lindquist E.A."/>
            <person name="Lipzen A."/>
            <person name="Lundell T."/>
            <person name="Morin E."/>
            <person name="Murat C."/>
            <person name="Sun H."/>
            <person name="Tunlid A."/>
            <person name="Henrissat B."/>
            <person name="Grigoriev I.V."/>
            <person name="Hibbett D.S."/>
            <person name="Martin F."/>
            <person name="Nordberg H.P."/>
            <person name="Cantor M.N."/>
            <person name="Hua S.X."/>
        </authorList>
    </citation>
    <scope>NUCLEOTIDE SEQUENCE [LARGE SCALE GENOMIC DNA]</scope>
    <source>
        <strain evidence="11 12">441</strain>
    </source>
</reference>
<evidence type="ECO:0000256" key="10">
    <source>
        <dbReference type="ARBA" id="ARBA00070787"/>
    </source>
</evidence>
<sequence>MAKTELIDGHVSLKQCKRAVTALHDYATKKEKEREENELLPGKDQHVWLQITVKKMQPTQKLKPIRIPLKHTLVDPRTSAVCLITKDPQREYKDLLEQHDIKFISRVVGIEKLRGKFKAFEARRLLLKENGMFLADDRVIPLLPRLLGSKWFEAKKQPIPVNLKRKNLKTELEHAIESSYMHQNKGTCTSVKVGVLSQTPKQILANVQTALPAIASRIKDGWENIQCLHIKTSSSISLPIWSCELSTEAEGRWAGLTIDEPED</sequence>
<organism evidence="11 12">
    <name type="scientific">Pisolithus microcarpus 441</name>
    <dbReference type="NCBI Taxonomy" id="765257"/>
    <lineage>
        <taxon>Eukaryota</taxon>
        <taxon>Fungi</taxon>
        <taxon>Dikarya</taxon>
        <taxon>Basidiomycota</taxon>
        <taxon>Agaricomycotina</taxon>
        <taxon>Agaricomycetes</taxon>
        <taxon>Agaricomycetidae</taxon>
        <taxon>Boletales</taxon>
        <taxon>Sclerodermatineae</taxon>
        <taxon>Pisolithaceae</taxon>
        <taxon>Pisolithus</taxon>
    </lineage>
</organism>
<keyword evidence="4" id="KW-0832">Ubl conjugation</keyword>
<keyword evidence="12" id="KW-1185">Reference proteome</keyword>
<dbReference type="InterPro" id="IPR028364">
    <property type="entry name" value="Ribosomal_uL1/biogenesis"/>
</dbReference>
<dbReference type="Pfam" id="PF00687">
    <property type="entry name" value="Ribosomal_L1"/>
    <property type="match status" value="1"/>
</dbReference>
<evidence type="ECO:0000256" key="3">
    <source>
        <dbReference type="ARBA" id="ARBA00022553"/>
    </source>
</evidence>
<reference evidence="12" key="2">
    <citation type="submission" date="2015-01" db="EMBL/GenBank/DDBJ databases">
        <title>Evolutionary Origins and Diversification of the Mycorrhizal Mutualists.</title>
        <authorList>
            <consortium name="DOE Joint Genome Institute"/>
            <consortium name="Mycorrhizal Genomics Consortium"/>
            <person name="Kohler A."/>
            <person name="Kuo A."/>
            <person name="Nagy L.G."/>
            <person name="Floudas D."/>
            <person name="Copeland A."/>
            <person name="Barry K.W."/>
            <person name="Cichocki N."/>
            <person name="Veneault-Fourrey C."/>
            <person name="LaButti K."/>
            <person name="Lindquist E.A."/>
            <person name="Lipzen A."/>
            <person name="Lundell T."/>
            <person name="Morin E."/>
            <person name="Murat C."/>
            <person name="Riley R."/>
            <person name="Ohm R."/>
            <person name="Sun H."/>
            <person name="Tunlid A."/>
            <person name="Henrissat B."/>
            <person name="Grigoriev I.V."/>
            <person name="Hibbett D.S."/>
            <person name="Martin F."/>
        </authorList>
    </citation>
    <scope>NUCLEOTIDE SEQUENCE [LARGE SCALE GENOMIC DNA]</scope>
    <source>
        <strain evidence="12">441</strain>
    </source>
</reference>
<comment type="function">
    <text evidence="8">Regulates cellular senescence through inhibition of PTEN translation. Acts as a pro-apoptotic regulator in response to DNA damage.</text>
</comment>
<comment type="similarity">
    <text evidence="9">Belongs to the universal ribosomal protein uL1 family. Highly divergent.</text>
</comment>
<dbReference type="GO" id="GO:0005730">
    <property type="term" value="C:nucleolus"/>
    <property type="evidence" value="ECO:0007669"/>
    <property type="project" value="UniProtKB-SubCell"/>
</dbReference>
<evidence type="ECO:0000256" key="6">
    <source>
        <dbReference type="ARBA" id="ARBA00023054"/>
    </source>
</evidence>
<evidence type="ECO:0000256" key="8">
    <source>
        <dbReference type="ARBA" id="ARBA00054167"/>
    </source>
</evidence>
<keyword evidence="2" id="KW-1017">Isopeptide bond</keyword>
<name>A0A0C9YR70_9AGAM</name>
<dbReference type="OrthoDB" id="10251727at2759"/>
<keyword evidence="6" id="KW-0175">Coiled coil</keyword>
<dbReference type="STRING" id="765257.A0A0C9YR70"/>
<protein>
    <recommendedName>
        <fullName evidence="10">Ribosomal L1 domain-containing protein 1</fullName>
    </recommendedName>
</protein>
<gene>
    <name evidence="11" type="ORF">PISMIDRAFT_35068</name>
</gene>
<dbReference type="Proteomes" id="UP000054018">
    <property type="component" value="Unassembled WGS sequence"/>
</dbReference>
<dbReference type="SUPFAM" id="SSF56808">
    <property type="entry name" value="Ribosomal protein L1"/>
    <property type="match status" value="1"/>
</dbReference>
<evidence type="ECO:0000256" key="9">
    <source>
        <dbReference type="ARBA" id="ARBA00061550"/>
    </source>
</evidence>
<keyword evidence="7" id="KW-0539">Nucleus</keyword>
<dbReference type="InterPro" id="IPR023674">
    <property type="entry name" value="Ribosomal_uL1-like"/>
</dbReference>
<evidence type="ECO:0000313" key="12">
    <source>
        <dbReference type="Proteomes" id="UP000054018"/>
    </source>
</evidence>